<sequence length="140" mass="15903">MRERYDELSQYGYQVVVIAPHKGTFVQEFLNQFGDYPFPFYGDLEKQAYREVGAKSMSKSKLLMKSLKGLVNGKISNVIPNNKGQKDVVMKSMKSEDVSIQGATLVFNEQGETIHMHLDSSPEDHISVNQLFEIIEQPKS</sequence>
<dbReference type="SUPFAM" id="SSF52833">
    <property type="entry name" value="Thioredoxin-like"/>
    <property type="match status" value="1"/>
</dbReference>
<dbReference type="RefSeq" id="WP_306976368.1">
    <property type="nucleotide sequence ID" value="NZ_JAUSTQ010000006.1"/>
</dbReference>
<gene>
    <name evidence="1" type="ORF">J2S77_001677</name>
</gene>
<dbReference type="Proteomes" id="UP001224359">
    <property type="component" value="Unassembled WGS sequence"/>
</dbReference>
<protein>
    <submittedName>
        <fullName evidence="1">Uncharacterized protein</fullName>
    </submittedName>
</protein>
<accession>A0ABT9VFH5</accession>
<dbReference type="InterPro" id="IPR036249">
    <property type="entry name" value="Thioredoxin-like_sf"/>
</dbReference>
<evidence type="ECO:0000313" key="2">
    <source>
        <dbReference type="Proteomes" id="UP001224359"/>
    </source>
</evidence>
<proteinExistence type="predicted"/>
<dbReference type="EMBL" id="JAUSTQ010000006">
    <property type="protein sequence ID" value="MDQ0159691.1"/>
    <property type="molecule type" value="Genomic_DNA"/>
</dbReference>
<evidence type="ECO:0000313" key="1">
    <source>
        <dbReference type="EMBL" id="MDQ0159691.1"/>
    </source>
</evidence>
<organism evidence="1 2">
    <name type="scientific">Alkalibacillus salilacus</name>
    <dbReference type="NCBI Taxonomy" id="284582"/>
    <lineage>
        <taxon>Bacteria</taxon>
        <taxon>Bacillati</taxon>
        <taxon>Bacillota</taxon>
        <taxon>Bacilli</taxon>
        <taxon>Bacillales</taxon>
        <taxon>Bacillaceae</taxon>
        <taxon>Alkalibacillus</taxon>
    </lineage>
</organism>
<dbReference type="Pfam" id="PF13911">
    <property type="entry name" value="AhpC-TSA_2"/>
    <property type="match status" value="1"/>
</dbReference>
<keyword evidence="2" id="KW-1185">Reference proteome</keyword>
<reference evidence="1 2" key="1">
    <citation type="submission" date="2023-07" db="EMBL/GenBank/DDBJ databases">
        <title>Genomic Encyclopedia of Type Strains, Phase IV (KMG-IV): sequencing the most valuable type-strain genomes for metagenomic binning, comparative biology and taxonomic classification.</title>
        <authorList>
            <person name="Goeker M."/>
        </authorList>
    </citation>
    <scope>NUCLEOTIDE SEQUENCE [LARGE SCALE GENOMIC DNA]</scope>
    <source>
        <strain evidence="1 2">DSM 16460</strain>
    </source>
</reference>
<name>A0ABT9VFH5_9BACI</name>
<dbReference type="Gene3D" id="3.40.30.10">
    <property type="entry name" value="Glutaredoxin"/>
    <property type="match status" value="1"/>
</dbReference>
<comment type="caution">
    <text evidence="1">The sequence shown here is derived from an EMBL/GenBank/DDBJ whole genome shotgun (WGS) entry which is preliminary data.</text>
</comment>
<dbReference type="InterPro" id="IPR032801">
    <property type="entry name" value="PXL2A/B/C"/>
</dbReference>